<dbReference type="CDD" id="cd07724">
    <property type="entry name" value="POD-like_MBL-fold"/>
    <property type="match status" value="1"/>
</dbReference>
<evidence type="ECO:0000256" key="4">
    <source>
        <dbReference type="ARBA" id="ARBA00022723"/>
    </source>
</evidence>
<dbReference type="InterPro" id="IPR001279">
    <property type="entry name" value="Metallo-B-lactamas"/>
</dbReference>
<evidence type="ECO:0000313" key="17">
    <source>
        <dbReference type="Proteomes" id="UP000046392"/>
    </source>
</evidence>
<keyword evidence="9" id="KW-0408">Iron</keyword>
<evidence type="ECO:0000256" key="15">
    <source>
        <dbReference type="ARBA" id="ARBA00077964"/>
    </source>
</evidence>
<keyword evidence="10" id="KW-0496">Mitochondrion</keyword>
<comment type="subunit">
    <text evidence="12">Homodimer. Monomer. Interacts with TST. May interact with RELA.</text>
</comment>
<evidence type="ECO:0000256" key="10">
    <source>
        <dbReference type="ARBA" id="ARBA00023128"/>
    </source>
</evidence>
<comment type="similarity">
    <text evidence="3">Belongs to the metallo-beta-lactamase superfamily. Glyoxalase II family.</text>
</comment>
<evidence type="ECO:0000259" key="16">
    <source>
        <dbReference type="SMART" id="SM00849"/>
    </source>
</evidence>
<dbReference type="AlphaFoldDB" id="A0A0N5BI99"/>
<evidence type="ECO:0000256" key="8">
    <source>
        <dbReference type="ARBA" id="ARBA00023002"/>
    </source>
</evidence>
<dbReference type="FunFam" id="3.60.15.10:FF:000013">
    <property type="entry name" value="Persulfide dioxygenase ETHE1, mitochondrial"/>
    <property type="match status" value="1"/>
</dbReference>
<feature type="domain" description="Metallo-beta-lactamase" evidence="16">
    <location>
        <begin position="29"/>
        <end position="190"/>
    </location>
</feature>
<evidence type="ECO:0000256" key="9">
    <source>
        <dbReference type="ARBA" id="ARBA00023004"/>
    </source>
</evidence>
<evidence type="ECO:0000256" key="6">
    <source>
        <dbReference type="ARBA" id="ARBA00022964"/>
    </source>
</evidence>
<dbReference type="InterPro" id="IPR044528">
    <property type="entry name" value="POD-like_MBL-fold"/>
</dbReference>
<evidence type="ECO:0000256" key="5">
    <source>
        <dbReference type="ARBA" id="ARBA00022946"/>
    </source>
</evidence>
<dbReference type="WBParaSite" id="SPAL_0000568300.1">
    <property type="protein sequence ID" value="SPAL_0000568300.1"/>
    <property type="gene ID" value="SPAL_0000568300"/>
</dbReference>
<accession>A0A0N5BI99</accession>
<dbReference type="Proteomes" id="UP000046392">
    <property type="component" value="Unplaced"/>
</dbReference>
<dbReference type="STRING" id="174720.A0A0N5BI99"/>
<keyword evidence="8" id="KW-0560">Oxidoreductase</keyword>
<dbReference type="SUPFAM" id="SSF56281">
    <property type="entry name" value="Metallo-hydrolase/oxidoreductase"/>
    <property type="match status" value="1"/>
</dbReference>
<evidence type="ECO:0000256" key="13">
    <source>
        <dbReference type="ARBA" id="ARBA00066686"/>
    </source>
</evidence>
<keyword evidence="5" id="KW-0809">Transit peptide</keyword>
<dbReference type="Gene3D" id="3.60.15.10">
    <property type="entry name" value="Ribonuclease Z/Hydroxyacylglutathione hydrolase-like"/>
    <property type="match status" value="1"/>
</dbReference>
<organism evidence="17 18">
    <name type="scientific">Strongyloides papillosus</name>
    <name type="common">Intestinal threadworm</name>
    <dbReference type="NCBI Taxonomy" id="174720"/>
    <lineage>
        <taxon>Eukaryota</taxon>
        <taxon>Metazoa</taxon>
        <taxon>Ecdysozoa</taxon>
        <taxon>Nematoda</taxon>
        <taxon>Chromadorea</taxon>
        <taxon>Rhabditida</taxon>
        <taxon>Tylenchina</taxon>
        <taxon>Panagrolaimomorpha</taxon>
        <taxon>Strongyloidoidea</taxon>
        <taxon>Strongyloididae</taxon>
        <taxon>Strongyloides</taxon>
    </lineage>
</organism>
<evidence type="ECO:0000256" key="1">
    <source>
        <dbReference type="ARBA" id="ARBA00001954"/>
    </source>
</evidence>
<comment type="catalytic activity">
    <reaction evidence="11">
        <text>S-sulfanylglutathione + O2 + H2O = sulfite + glutathione + 2 H(+)</text>
        <dbReference type="Rhea" id="RHEA:12981"/>
        <dbReference type="ChEBI" id="CHEBI:15377"/>
        <dbReference type="ChEBI" id="CHEBI:15378"/>
        <dbReference type="ChEBI" id="CHEBI:15379"/>
        <dbReference type="ChEBI" id="CHEBI:17359"/>
        <dbReference type="ChEBI" id="CHEBI:57925"/>
        <dbReference type="ChEBI" id="CHEBI:58905"/>
        <dbReference type="EC" id="1.13.11.18"/>
    </reaction>
</comment>
<evidence type="ECO:0000256" key="2">
    <source>
        <dbReference type="ARBA" id="ARBA00004173"/>
    </source>
</evidence>
<evidence type="ECO:0000256" key="12">
    <source>
        <dbReference type="ARBA" id="ARBA00065219"/>
    </source>
</evidence>
<dbReference type="GO" id="GO:0070813">
    <property type="term" value="P:hydrogen sulfide metabolic process"/>
    <property type="evidence" value="ECO:0007669"/>
    <property type="project" value="TreeGrafter"/>
</dbReference>
<protein>
    <recommendedName>
        <fullName evidence="14">Persulfide dioxygenase ETHE1, mitochondrial</fullName>
        <ecNumber evidence="13">1.13.11.18</ecNumber>
    </recommendedName>
    <alternativeName>
        <fullName evidence="15">Sulfur dioxygenase ETHE1</fullName>
    </alternativeName>
</protein>
<evidence type="ECO:0000313" key="18">
    <source>
        <dbReference type="WBParaSite" id="SPAL_0000568300.1"/>
    </source>
</evidence>
<keyword evidence="6" id="KW-0223">Dioxygenase</keyword>
<dbReference type="GO" id="GO:0050313">
    <property type="term" value="F:sulfur dioxygenase activity"/>
    <property type="evidence" value="ECO:0007669"/>
    <property type="project" value="UniProtKB-EC"/>
</dbReference>
<comment type="cofactor">
    <cofactor evidence="1">
        <name>Fe(2+)</name>
        <dbReference type="ChEBI" id="CHEBI:29033"/>
    </cofactor>
</comment>
<dbReference type="GO" id="GO:0046872">
    <property type="term" value="F:metal ion binding"/>
    <property type="evidence" value="ECO:0007669"/>
    <property type="project" value="UniProtKB-KW"/>
</dbReference>
<proteinExistence type="inferred from homology"/>
<comment type="subcellular location">
    <subcellularLocation>
        <location evidence="2">Mitochondrion</location>
    </subcellularLocation>
</comment>
<evidence type="ECO:0000256" key="7">
    <source>
        <dbReference type="ARBA" id="ARBA00022990"/>
    </source>
</evidence>
<dbReference type="GO" id="GO:0006749">
    <property type="term" value="P:glutathione metabolic process"/>
    <property type="evidence" value="ECO:0007669"/>
    <property type="project" value="InterPro"/>
</dbReference>
<keyword evidence="17" id="KW-1185">Reference proteome</keyword>
<keyword evidence="7" id="KW-0007">Acetylation</keyword>
<dbReference type="PANTHER" id="PTHR43084:SF1">
    <property type="entry name" value="PERSULFIDE DIOXYGENASE ETHE1, MITOCHONDRIAL"/>
    <property type="match status" value="1"/>
</dbReference>
<dbReference type="InterPro" id="IPR051682">
    <property type="entry name" value="Mito_Persulfide_Diox"/>
</dbReference>
<sequence>MQVSRIFLQKLTDMKKPAIFRQFFEKESSTYTYIIGCKKTRNAVIIDPVLETVERDTKYIKELDLNLIYGINTHVHADHITGTGSLKKIFSSMKSVLSSFTKAKADMYINFKESLKIGEIKLNFKPTPGHTQGCMTIISDDLESAFTGDTLLIRSCGRTDFQEGSADKLYDSVHNNIFTLPDHYKLYPAHDYNGVTYTTVGEEKKYNPRLTQNKEKFIETMNNLNLPYPKQIDKSVPANMKCGVDF</sequence>
<evidence type="ECO:0000256" key="3">
    <source>
        <dbReference type="ARBA" id="ARBA00006759"/>
    </source>
</evidence>
<evidence type="ECO:0000256" key="14">
    <source>
        <dbReference type="ARBA" id="ARBA00067300"/>
    </source>
</evidence>
<reference evidence="18" key="1">
    <citation type="submission" date="2017-02" db="UniProtKB">
        <authorList>
            <consortium name="WormBaseParasite"/>
        </authorList>
    </citation>
    <scope>IDENTIFICATION</scope>
</reference>
<dbReference type="GO" id="GO:0005739">
    <property type="term" value="C:mitochondrion"/>
    <property type="evidence" value="ECO:0007669"/>
    <property type="project" value="UniProtKB-SubCell"/>
</dbReference>
<name>A0A0N5BI99_STREA</name>
<dbReference type="InterPro" id="IPR036866">
    <property type="entry name" value="RibonucZ/Hydroxyglut_hydro"/>
</dbReference>
<dbReference type="PANTHER" id="PTHR43084">
    <property type="entry name" value="PERSULFIDE DIOXYGENASE ETHE1"/>
    <property type="match status" value="1"/>
</dbReference>
<evidence type="ECO:0000256" key="11">
    <source>
        <dbReference type="ARBA" id="ARBA00050990"/>
    </source>
</evidence>
<keyword evidence="4" id="KW-0479">Metal-binding</keyword>
<dbReference type="SMART" id="SM00849">
    <property type="entry name" value="Lactamase_B"/>
    <property type="match status" value="1"/>
</dbReference>
<dbReference type="EC" id="1.13.11.18" evidence="13"/>
<dbReference type="Pfam" id="PF00753">
    <property type="entry name" value="Lactamase_B"/>
    <property type="match status" value="2"/>
</dbReference>